<accession>Q6ZKZ2</accession>
<gene>
    <name evidence="1" type="primary">OJ1715_A07.16</name>
</gene>
<evidence type="ECO:0000313" key="2">
    <source>
        <dbReference type="Proteomes" id="UP000000763"/>
    </source>
</evidence>
<reference evidence="2" key="2">
    <citation type="journal article" date="2008" name="Nucleic Acids Res.">
        <title>The rice annotation project database (RAP-DB): 2008 update.</title>
        <authorList>
            <consortium name="The rice annotation project (RAP)"/>
        </authorList>
    </citation>
    <scope>GENOME REANNOTATION</scope>
    <source>
        <strain evidence="2">cv. Nipponbare</strain>
    </source>
</reference>
<dbReference type="EMBL" id="AP003848">
    <property type="protein sequence ID" value="BAC83187.1"/>
    <property type="molecule type" value="Genomic_DNA"/>
</dbReference>
<organism evidence="1 2">
    <name type="scientific">Oryza sativa subsp. japonica</name>
    <name type="common">Rice</name>
    <dbReference type="NCBI Taxonomy" id="39947"/>
    <lineage>
        <taxon>Eukaryota</taxon>
        <taxon>Viridiplantae</taxon>
        <taxon>Streptophyta</taxon>
        <taxon>Embryophyta</taxon>
        <taxon>Tracheophyta</taxon>
        <taxon>Spermatophyta</taxon>
        <taxon>Magnoliopsida</taxon>
        <taxon>Liliopsida</taxon>
        <taxon>Poales</taxon>
        <taxon>Poaceae</taxon>
        <taxon>BOP clade</taxon>
        <taxon>Oryzoideae</taxon>
        <taxon>Oryzeae</taxon>
        <taxon>Oryzinae</taxon>
        <taxon>Oryza</taxon>
        <taxon>Oryza sativa</taxon>
    </lineage>
</organism>
<dbReference type="Proteomes" id="UP000000763">
    <property type="component" value="Chromosome 7"/>
</dbReference>
<evidence type="ECO:0000313" key="1">
    <source>
        <dbReference type="EMBL" id="BAC83187.1"/>
    </source>
</evidence>
<reference evidence="2" key="1">
    <citation type="journal article" date="2005" name="Nature">
        <title>The map-based sequence of the rice genome.</title>
        <authorList>
            <consortium name="International rice genome sequencing project (IRGSP)"/>
            <person name="Matsumoto T."/>
            <person name="Wu J."/>
            <person name="Kanamori H."/>
            <person name="Katayose Y."/>
            <person name="Fujisawa M."/>
            <person name="Namiki N."/>
            <person name="Mizuno H."/>
            <person name="Yamamoto K."/>
            <person name="Antonio B.A."/>
            <person name="Baba T."/>
            <person name="Sakata K."/>
            <person name="Nagamura Y."/>
            <person name="Aoki H."/>
            <person name="Arikawa K."/>
            <person name="Arita K."/>
            <person name="Bito T."/>
            <person name="Chiden Y."/>
            <person name="Fujitsuka N."/>
            <person name="Fukunaka R."/>
            <person name="Hamada M."/>
            <person name="Harada C."/>
            <person name="Hayashi A."/>
            <person name="Hijishita S."/>
            <person name="Honda M."/>
            <person name="Hosokawa S."/>
            <person name="Ichikawa Y."/>
            <person name="Idonuma A."/>
            <person name="Iijima M."/>
            <person name="Ikeda M."/>
            <person name="Ikeno M."/>
            <person name="Ito K."/>
            <person name="Ito S."/>
            <person name="Ito T."/>
            <person name="Ito Y."/>
            <person name="Ito Y."/>
            <person name="Iwabuchi A."/>
            <person name="Kamiya K."/>
            <person name="Karasawa W."/>
            <person name="Kurita K."/>
            <person name="Katagiri S."/>
            <person name="Kikuta A."/>
            <person name="Kobayashi H."/>
            <person name="Kobayashi N."/>
            <person name="Machita K."/>
            <person name="Maehara T."/>
            <person name="Masukawa M."/>
            <person name="Mizubayashi T."/>
            <person name="Mukai Y."/>
            <person name="Nagasaki H."/>
            <person name="Nagata Y."/>
            <person name="Naito S."/>
            <person name="Nakashima M."/>
            <person name="Nakama Y."/>
            <person name="Nakamichi Y."/>
            <person name="Nakamura M."/>
            <person name="Meguro A."/>
            <person name="Negishi M."/>
            <person name="Ohta I."/>
            <person name="Ohta T."/>
            <person name="Okamoto M."/>
            <person name="Ono N."/>
            <person name="Saji S."/>
            <person name="Sakaguchi M."/>
            <person name="Sakai K."/>
            <person name="Shibata M."/>
            <person name="Shimokawa T."/>
            <person name="Song J."/>
            <person name="Takazaki Y."/>
            <person name="Terasawa K."/>
            <person name="Tsugane M."/>
            <person name="Tsuji K."/>
            <person name="Ueda S."/>
            <person name="Waki K."/>
            <person name="Yamagata H."/>
            <person name="Yamamoto M."/>
            <person name="Yamamoto S."/>
            <person name="Yamane H."/>
            <person name="Yoshiki S."/>
            <person name="Yoshihara R."/>
            <person name="Yukawa K."/>
            <person name="Zhong H."/>
            <person name="Yano M."/>
            <person name="Yuan Q."/>
            <person name="Ouyang S."/>
            <person name="Liu J."/>
            <person name="Jones K.M."/>
            <person name="Gansberger K."/>
            <person name="Moffat K."/>
            <person name="Hill J."/>
            <person name="Bera J."/>
            <person name="Fadrosh D."/>
            <person name="Jin S."/>
            <person name="Johri S."/>
            <person name="Kim M."/>
            <person name="Overton L."/>
            <person name="Reardon M."/>
            <person name="Tsitrin T."/>
            <person name="Vuong H."/>
            <person name="Weaver B."/>
            <person name="Ciecko A."/>
            <person name="Tallon L."/>
            <person name="Jackson J."/>
            <person name="Pai G."/>
            <person name="Aken S.V."/>
            <person name="Utterback T."/>
            <person name="Reidmuller S."/>
            <person name="Feldblyum T."/>
            <person name="Hsiao J."/>
            <person name="Zismann V."/>
            <person name="Iobst S."/>
            <person name="de Vazeille A.R."/>
            <person name="Buell C.R."/>
            <person name="Ying K."/>
            <person name="Li Y."/>
            <person name="Lu T."/>
            <person name="Huang Y."/>
            <person name="Zhao Q."/>
            <person name="Feng Q."/>
            <person name="Zhang L."/>
            <person name="Zhu J."/>
            <person name="Weng Q."/>
            <person name="Mu J."/>
            <person name="Lu Y."/>
            <person name="Fan D."/>
            <person name="Liu Y."/>
            <person name="Guan J."/>
            <person name="Zhang Y."/>
            <person name="Yu S."/>
            <person name="Liu X."/>
            <person name="Zhang Y."/>
            <person name="Hong G."/>
            <person name="Han B."/>
            <person name="Choisne N."/>
            <person name="Demange N."/>
            <person name="Orjeda G."/>
            <person name="Samain S."/>
            <person name="Cattolico L."/>
            <person name="Pelletier E."/>
            <person name="Couloux A."/>
            <person name="Segurens B."/>
            <person name="Wincker P."/>
            <person name="D'Hont A."/>
            <person name="Scarpelli C."/>
            <person name="Weissenbach J."/>
            <person name="Salanoubat M."/>
            <person name="Quetier F."/>
            <person name="Yu Y."/>
            <person name="Kim H.R."/>
            <person name="Rambo T."/>
            <person name="Currie J."/>
            <person name="Collura K."/>
            <person name="Luo M."/>
            <person name="Yang T."/>
            <person name="Ammiraju J.S.S."/>
            <person name="Engler F."/>
            <person name="Soderlund C."/>
            <person name="Wing R.A."/>
            <person name="Palmer L.E."/>
            <person name="de la Bastide M."/>
            <person name="Spiegel L."/>
            <person name="Nascimento L."/>
            <person name="Zutavern T."/>
            <person name="O'Shaughnessy A."/>
            <person name="Dike S."/>
            <person name="Dedhia N."/>
            <person name="Preston R."/>
            <person name="Balija V."/>
            <person name="McCombie W.R."/>
            <person name="Chow T."/>
            <person name="Chen H."/>
            <person name="Chung M."/>
            <person name="Chen C."/>
            <person name="Shaw J."/>
            <person name="Wu H."/>
            <person name="Hsiao K."/>
            <person name="Chao Y."/>
            <person name="Chu M."/>
            <person name="Cheng C."/>
            <person name="Hour A."/>
            <person name="Lee P."/>
            <person name="Lin S."/>
            <person name="Lin Y."/>
            <person name="Liou J."/>
            <person name="Liu S."/>
            <person name="Hsing Y."/>
            <person name="Raghuvanshi S."/>
            <person name="Mohanty A."/>
            <person name="Bharti A.K."/>
            <person name="Gaur A."/>
            <person name="Gupta V."/>
            <person name="Kumar D."/>
            <person name="Ravi V."/>
            <person name="Vij S."/>
            <person name="Kapur A."/>
            <person name="Khurana P."/>
            <person name="Khurana P."/>
            <person name="Khurana J.P."/>
            <person name="Tyagi A.K."/>
            <person name="Gaikwad K."/>
            <person name="Singh A."/>
            <person name="Dalal V."/>
            <person name="Srivastava S."/>
            <person name="Dixit A."/>
            <person name="Pal A.K."/>
            <person name="Ghazi I.A."/>
            <person name="Yadav M."/>
            <person name="Pandit A."/>
            <person name="Bhargava A."/>
            <person name="Sureshbabu K."/>
            <person name="Batra K."/>
            <person name="Sharma T.R."/>
            <person name="Mohapatra T."/>
            <person name="Singh N.K."/>
            <person name="Messing J."/>
            <person name="Nelson A.B."/>
            <person name="Fuks G."/>
            <person name="Kavchok S."/>
            <person name="Keizer G."/>
            <person name="Linton E."/>
            <person name="Llaca V."/>
            <person name="Song R."/>
            <person name="Tanyolac B."/>
            <person name="Young S."/>
            <person name="Ho-Il K."/>
            <person name="Hahn J.H."/>
            <person name="Sangsakoo G."/>
            <person name="Vanavichit A."/>
            <person name="de Mattos Luiz.A.T."/>
            <person name="Zimmer P.D."/>
            <person name="Malone G."/>
            <person name="Dellagostin O."/>
            <person name="de Oliveira A.C."/>
            <person name="Bevan M."/>
            <person name="Bancroft I."/>
            <person name="Minx P."/>
            <person name="Cordum H."/>
            <person name="Wilson R."/>
            <person name="Cheng Z."/>
            <person name="Jin W."/>
            <person name="Jiang J."/>
            <person name="Leong S.A."/>
            <person name="Iwama H."/>
            <person name="Gojobori T."/>
            <person name="Itoh T."/>
            <person name="Niimura Y."/>
            <person name="Fujii Y."/>
            <person name="Habara T."/>
            <person name="Sakai H."/>
            <person name="Sato Y."/>
            <person name="Wilson G."/>
            <person name="Kumar K."/>
            <person name="McCouch S."/>
            <person name="Juretic N."/>
            <person name="Hoen D."/>
            <person name="Wright S."/>
            <person name="Bruskiewich R."/>
            <person name="Bureau T."/>
            <person name="Miyao A."/>
            <person name="Hirochika H."/>
            <person name="Nishikawa T."/>
            <person name="Kadowaki K."/>
            <person name="Sugiura M."/>
            <person name="Burr B."/>
            <person name="Sasaki T."/>
        </authorList>
    </citation>
    <scope>NUCLEOTIDE SEQUENCE [LARGE SCALE GENOMIC DNA]</scope>
    <source>
        <strain evidence="2">cv. Nipponbare</strain>
    </source>
</reference>
<protein>
    <submittedName>
        <fullName evidence="1">Uncharacterized protein</fullName>
    </submittedName>
</protein>
<sequence length="108" mass="11955">MEHNLKAVFGTPSSQPLSLVFRAHAFQTAKRRALVGGSSEVVSGNPNDELLTETDKMGEEGNSLQVASAKATTITSHQPRGVYMEQKQMIDKHKWPTSHTGNRIKYFN</sequence>
<proteinExistence type="predicted"/>
<name>Q6ZKZ2_ORYSJ</name>
<dbReference type="AlphaFoldDB" id="Q6ZKZ2"/>